<dbReference type="SMART" id="SM00248">
    <property type="entry name" value="ANK"/>
    <property type="match status" value="6"/>
</dbReference>
<dbReference type="InterPro" id="IPR035892">
    <property type="entry name" value="C2_domain_sf"/>
</dbReference>
<dbReference type="Proteomes" id="UP000794436">
    <property type="component" value="Unassembled WGS sequence"/>
</dbReference>
<dbReference type="SUPFAM" id="SSF48403">
    <property type="entry name" value="Ankyrin repeat"/>
    <property type="match status" value="1"/>
</dbReference>
<feature type="domain" description="C2" evidence="5">
    <location>
        <begin position="1236"/>
        <end position="1333"/>
    </location>
</feature>
<dbReference type="PRINTS" id="PR01415">
    <property type="entry name" value="ANKYRIN"/>
</dbReference>
<feature type="repeat" description="ANK" evidence="3">
    <location>
        <begin position="1"/>
        <end position="31"/>
    </location>
</feature>
<evidence type="ECO:0000256" key="4">
    <source>
        <dbReference type="SAM" id="MobiDB-lite"/>
    </source>
</evidence>
<gene>
    <name evidence="6" type="ORF">Poli38472_010175</name>
</gene>
<dbReference type="Gene3D" id="3.40.50.300">
    <property type="entry name" value="P-loop containing nucleotide triphosphate hydrolases"/>
    <property type="match status" value="1"/>
</dbReference>
<feature type="region of interest" description="Disordered" evidence="4">
    <location>
        <begin position="1200"/>
        <end position="1233"/>
    </location>
</feature>
<accession>A0A8K1C901</accession>
<dbReference type="Pfam" id="PF00168">
    <property type="entry name" value="C2"/>
    <property type="match status" value="1"/>
</dbReference>
<proteinExistence type="predicted"/>
<dbReference type="GO" id="GO:0005737">
    <property type="term" value="C:cytoplasm"/>
    <property type="evidence" value="ECO:0007669"/>
    <property type="project" value="TreeGrafter"/>
</dbReference>
<feature type="repeat" description="ANK" evidence="3">
    <location>
        <begin position="166"/>
        <end position="198"/>
    </location>
</feature>
<organism evidence="6 7">
    <name type="scientific">Pythium oligandrum</name>
    <name type="common">Mycoparasitic fungus</name>
    <dbReference type="NCBI Taxonomy" id="41045"/>
    <lineage>
        <taxon>Eukaryota</taxon>
        <taxon>Sar</taxon>
        <taxon>Stramenopiles</taxon>
        <taxon>Oomycota</taxon>
        <taxon>Peronosporomycetes</taxon>
        <taxon>Pythiales</taxon>
        <taxon>Pythiaceae</taxon>
        <taxon>Pythium</taxon>
    </lineage>
</organism>
<evidence type="ECO:0000256" key="2">
    <source>
        <dbReference type="ARBA" id="ARBA00023043"/>
    </source>
</evidence>
<feature type="repeat" description="ANK" evidence="3">
    <location>
        <begin position="33"/>
        <end position="65"/>
    </location>
</feature>
<dbReference type="Gene3D" id="1.25.40.20">
    <property type="entry name" value="Ankyrin repeat-containing domain"/>
    <property type="match status" value="2"/>
</dbReference>
<dbReference type="PRINTS" id="PR00449">
    <property type="entry name" value="RASTRNSFRMNG"/>
</dbReference>
<dbReference type="OrthoDB" id="125484at2759"/>
<evidence type="ECO:0000259" key="5">
    <source>
        <dbReference type="Pfam" id="PF00168"/>
    </source>
</evidence>
<dbReference type="InterPro" id="IPR000008">
    <property type="entry name" value="C2_dom"/>
</dbReference>
<dbReference type="SUPFAM" id="SSF49562">
    <property type="entry name" value="C2 domain (Calcium/lipid-binding domain, CaLB)"/>
    <property type="match status" value="1"/>
</dbReference>
<reference evidence="6" key="1">
    <citation type="submission" date="2019-03" db="EMBL/GenBank/DDBJ databases">
        <title>Long read genome sequence of the mycoparasitic Pythium oligandrum ATCC 38472 isolated from sugarbeet rhizosphere.</title>
        <authorList>
            <person name="Gaulin E."/>
        </authorList>
    </citation>
    <scope>NUCLEOTIDE SEQUENCE</scope>
    <source>
        <strain evidence="6">ATCC 38472_TT</strain>
    </source>
</reference>
<feature type="repeat" description="ANK" evidence="3">
    <location>
        <begin position="67"/>
        <end position="99"/>
    </location>
</feature>
<feature type="region of interest" description="Disordered" evidence="4">
    <location>
        <begin position="958"/>
        <end position="978"/>
    </location>
</feature>
<dbReference type="Pfam" id="PF12796">
    <property type="entry name" value="Ank_2"/>
    <property type="match status" value="1"/>
</dbReference>
<protein>
    <recommendedName>
        <fullName evidence="5">C2 domain-containing protein</fullName>
    </recommendedName>
</protein>
<keyword evidence="2 3" id="KW-0040">ANK repeat</keyword>
<evidence type="ECO:0000256" key="3">
    <source>
        <dbReference type="PROSITE-ProRule" id="PRU00023"/>
    </source>
</evidence>
<dbReference type="PROSITE" id="PS50088">
    <property type="entry name" value="ANK_REPEAT"/>
    <property type="match status" value="6"/>
</dbReference>
<name>A0A8K1C901_PYTOL</name>
<evidence type="ECO:0000313" key="6">
    <source>
        <dbReference type="EMBL" id="TMW58616.1"/>
    </source>
</evidence>
<dbReference type="Pfam" id="PF00023">
    <property type="entry name" value="Ank"/>
    <property type="match status" value="3"/>
</dbReference>
<dbReference type="InterPro" id="IPR036770">
    <property type="entry name" value="Ankyrin_rpt-contain_sf"/>
</dbReference>
<dbReference type="PANTHER" id="PTHR24198">
    <property type="entry name" value="ANKYRIN REPEAT AND PROTEIN KINASE DOMAIN-CONTAINING PROTEIN"/>
    <property type="match status" value="1"/>
</dbReference>
<dbReference type="PROSITE" id="PS50297">
    <property type="entry name" value="ANK_REP_REGION"/>
    <property type="match status" value="6"/>
</dbReference>
<feature type="repeat" description="ANK" evidence="3">
    <location>
        <begin position="100"/>
        <end position="132"/>
    </location>
</feature>
<dbReference type="Gene3D" id="2.60.40.150">
    <property type="entry name" value="C2 domain"/>
    <property type="match status" value="1"/>
</dbReference>
<dbReference type="PANTHER" id="PTHR24198:SF189">
    <property type="entry name" value="ANKYRIN REPEAT AND SOCS BOX PROTEIN 16"/>
    <property type="match status" value="1"/>
</dbReference>
<keyword evidence="1" id="KW-0677">Repeat</keyword>
<dbReference type="SUPFAM" id="SSF52540">
    <property type="entry name" value="P-loop containing nucleoside triphosphate hydrolases"/>
    <property type="match status" value="1"/>
</dbReference>
<feature type="repeat" description="ANK" evidence="3">
    <location>
        <begin position="133"/>
        <end position="165"/>
    </location>
</feature>
<dbReference type="Pfam" id="PF08477">
    <property type="entry name" value="Roc"/>
    <property type="match status" value="1"/>
</dbReference>
<keyword evidence="7" id="KW-1185">Reference proteome</keyword>
<dbReference type="InterPro" id="IPR027417">
    <property type="entry name" value="P-loop_NTPase"/>
</dbReference>
<dbReference type="EMBL" id="SPLM01000111">
    <property type="protein sequence ID" value="TMW58616.1"/>
    <property type="molecule type" value="Genomic_DNA"/>
</dbReference>
<dbReference type="InterPro" id="IPR002110">
    <property type="entry name" value="Ankyrin_rpt"/>
</dbReference>
<comment type="caution">
    <text evidence="6">The sequence shown here is derived from an EMBL/GenBank/DDBJ whole genome shotgun (WGS) entry which is preliminary data.</text>
</comment>
<evidence type="ECO:0000256" key="1">
    <source>
        <dbReference type="ARBA" id="ARBA00022737"/>
    </source>
</evidence>
<evidence type="ECO:0000313" key="7">
    <source>
        <dbReference type="Proteomes" id="UP000794436"/>
    </source>
</evidence>
<sequence>MSSLHDAVKHNDCETLAGLLVDGADVDARDGRAGRTPLHLAAQKNLVEAAKVLLSEHANVHVTTNWSKMTPLHYAADKDSLDVAMLLVEAGADVNAADREGRTPLHCAAMSDSDLVAAFLLEQGAYIEATDKGGRTPLHLVARNSQAEVACVLLKRGANIEASSCLGRTPLHDAAANCRLRFGRVLLEEGAQVDALDREGNSPLRCLAVKALGDDRALEDEVRLAYRLLSAGSPWSSKDEQLIRRLARQNNREVQVSGLLAAIRGWMKQRRNGMTRLTRLPLEVYRRGGADIRVYFKSIVTSPTSQQQAALFDSFTHSRANGFAWTMSSPPPAQQPRLRYEVSEDQAAVFRKKLCVIGPSKWGKTSFAKTLTTHRATLESTEDRTIGIDIFSWNFLAPPDEFNIERRYEVSIWDFAGQDEYQAAHSLFYSKRTMYLVCIDLEAYAEALNVAEVEDAGARSAAMDAFVEKNVFRWIRVICAREPESEFVFVGTKSDLIGHDQQLIEKITTDLMTRINRKEEQVLQEMNRMITALRRSTRNELDQTDNGTKVLQRIRALEELRLKRPRFLAQDLVLMSSADLQGIDQVYARLERHVIESDTSFLMPEMYLKVAAFLRQQVALASHDLSSSSRVRGVFRGAEELSNLIENTFGFSGEEITAILHVLEDLGDILWFDESSEELAEVVFLSPKMVIDFVRQVINHNLADEPDEDKTAPHLLPLYEAVREEGRVAHELLCELDLWCEIFDDQLMLQLKQLLFHFQLAYPAGNGGIEWNSDLIVPIYWRKGALPTSLPSPDGIQEDDFTERVCWEYDFHRHLPPHIFEKLGVQSYSAHYSSHRLFTRSSFETRVEGRYSARVSKTERVTSPGSVHLEDWTGLSIEVEAPTREAAWQQLIWYSMNLEKILEDFPGLWVTRYTVAADSKRYEVDQLLTELGEQHGSVSFDDTLLPPRMEWYTKKAWTTGQSPSKRGQSMRRSPSATQETEMEMRFRSMLENQFQVVYDRIDVSTEKLLKQLAEIGNRRDYPALWTLEVENEKKFLGLSTTYILKIRSQLSGKCYHEPIEISVANSFFGKYGVLIKNGISLFASVTLGDFLAPAVDGIVSELATAVRVHNLADDLDLSSVGSVDMETDRTLSPDGTIVLLRELLMAYDSAFDPLKISTITGLECGIITATGEHVWAHRTEIQGAPGIVFRHDYSVSQAGSGSVSIDDSIDRPPVQPISWKDQSEPEGESRLSGSTATIRIMGVENLMNVRHVGIQSPYCKWRLVNQFGRVRASGRTSPHEEGGINPSWKAQTFIIDLDDDLANLESCSLVFRVKTTRGWRLSDEIAVGSFTFRDVDTTELGSGKWQEYTTVMLHKRGEWAGTLRFHLRVELE</sequence>